<evidence type="ECO:0000313" key="1">
    <source>
        <dbReference type="EMBL" id="AEP09240.1"/>
    </source>
</evidence>
<dbReference type="KEGG" id="mai:MICA_907"/>
<gene>
    <name evidence="1" type="ordered locus">MICA_907</name>
</gene>
<accession>G2KSF6</accession>
<evidence type="ECO:0000313" key="2">
    <source>
        <dbReference type="Proteomes" id="UP000009286"/>
    </source>
</evidence>
<name>G2KSF6_MICAA</name>
<reference evidence="1 2" key="1">
    <citation type="journal article" date="2011" name="BMC Genomics">
        <title>Genomic insights into an obligate epibiotic bacterial predator: Micavibrio aeruginosavorus ARL-13.</title>
        <authorList>
            <person name="Wang Z."/>
            <person name="Kadouri D."/>
            <person name="Wu M."/>
        </authorList>
    </citation>
    <scope>NUCLEOTIDE SEQUENCE [LARGE SCALE GENOMIC DNA]</scope>
    <source>
        <strain evidence="1 2">ARL-13</strain>
    </source>
</reference>
<organism evidence="1 2">
    <name type="scientific">Micavibrio aeruginosavorus (strain ARL-13)</name>
    <dbReference type="NCBI Taxonomy" id="856793"/>
    <lineage>
        <taxon>Bacteria</taxon>
        <taxon>Pseudomonadati</taxon>
        <taxon>Bdellovibrionota</taxon>
        <taxon>Bdellovibrionia</taxon>
        <taxon>Bdellovibrionales</taxon>
        <taxon>Pseudobdellovibrionaceae</taxon>
        <taxon>Micavibrio</taxon>
    </lineage>
</organism>
<protein>
    <submittedName>
        <fullName evidence="1">Uncharacterized protein</fullName>
    </submittedName>
</protein>
<keyword evidence="2" id="KW-1185">Reference proteome</keyword>
<dbReference type="AlphaFoldDB" id="G2KSF6"/>
<dbReference type="EMBL" id="CP002382">
    <property type="protein sequence ID" value="AEP09240.1"/>
    <property type="molecule type" value="Genomic_DNA"/>
</dbReference>
<dbReference type="RefSeq" id="WP_014102463.1">
    <property type="nucleotide sequence ID" value="NC_016026.1"/>
</dbReference>
<dbReference type="Proteomes" id="UP000009286">
    <property type="component" value="Chromosome"/>
</dbReference>
<sequence length="200" mass="22197">MLLAETPAGFKRLADPDVRAVVWIPRDGFLHDSAADIRGKIQNLDPDDRDVLASSLLIQHGQNTSEDQKSILSARGLTSIFKQTSGFMRDRLDLIHSFHVADGASYILPVATLMNDKNDSMNNAGNRMHREQAVTQMLHVPIGPGTVWLNDRGENVSLPENGFLLFKGVFSKDPEMALWHRSPIYSNPQPRMIFSSFGGA</sequence>
<proteinExistence type="predicted"/>
<dbReference type="HOGENOM" id="CLU_1561152_0_0_5"/>